<dbReference type="InterPro" id="IPR023631">
    <property type="entry name" value="Amidase_dom"/>
</dbReference>
<dbReference type="InterPro" id="IPR036928">
    <property type="entry name" value="AS_sf"/>
</dbReference>
<dbReference type="PANTHER" id="PTHR42678:SF34">
    <property type="entry name" value="OS04G0183300 PROTEIN"/>
    <property type="match status" value="1"/>
</dbReference>
<keyword evidence="3" id="KW-1185">Reference proteome</keyword>
<dbReference type="HOGENOM" id="CLU_009600_14_3_1"/>
<dbReference type="Gene3D" id="3.90.1300.10">
    <property type="entry name" value="Amidase signature (AS) domain"/>
    <property type="match status" value="1"/>
</dbReference>
<reference evidence="2 3" key="1">
    <citation type="journal article" date="2015" name="Mol. Plant Microbe Interact.">
        <title>Genome, transcriptome, and functional analyses of Penicillium expansum provide new insights into secondary metabolism and pathogenicity.</title>
        <authorList>
            <person name="Ballester A.R."/>
            <person name="Marcet-Houben M."/>
            <person name="Levin E."/>
            <person name="Sela N."/>
            <person name="Selma-Lazaro C."/>
            <person name="Carmona L."/>
            <person name="Wisniewski M."/>
            <person name="Droby S."/>
            <person name="Gonzalez-Candelas L."/>
            <person name="Gabaldon T."/>
        </authorList>
    </citation>
    <scope>NUCLEOTIDE SEQUENCE [LARGE SCALE GENOMIC DNA]</scope>
    <source>
        <strain evidence="2 3">PHI-1</strain>
    </source>
</reference>
<dbReference type="PANTHER" id="PTHR42678">
    <property type="entry name" value="AMIDASE"/>
    <property type="match status" value="1"/>
</dbReference>
<gene>
    <name evidence="2" type="ORF">PITC_020760</name>
</gene>
<organism evidence="2 3">
    <name type="scientific">Penicillium italicum</name>
    <name type="common">Blue mold</name>
    <dbReference type="NCBI Taxonomy" id="40296"/>
    <lineage>
        <taxon>Eukaryota</taxon>
        <taxon>Fungi</taxon>
        <taxon>Dikarya</taxon>
        <taxon>Ascomycota</taxon>
        <taxon>Pezizomycotina</taxon>
        <taxon>Eurotiomycetes</taxon>
        <taxon>Eurotiomycetidae</taxon>
        <taxon>Eurotiales</taxon>
        <taxon>Aspergillaceae</taxon>
        <taxon>Penicillium</taxon>
    </lineage>
</organism>
<dbReference type="STRING" id="40296.A0A0A2KR04"/>
<dbReference type="OMA" id="SLTEFCG"/>
<dbReference type="AlphaFoldDB" id="A0A0A2KR04"/>
<evidence type="ECO:0000313" key="3">
    <source>
        <dbReference type="Proteomes" id="UP000030104"/>
    </source>
</evidence>
<dbReference type="PhylomeDB" id="A0A0A2KR04"/>
<comment type="caution">
    <text evidence="2">The sequence shown here is derived from an EMBL/GenBank/DDBJ whole genome shotgun (WGS) entry which is preliminary data.</text>
</comment>
<sequence>MSVAQNSKIAFDLVAASASQIQRLLSEGTLTTVHLVEQCLSQIEKLDRQELSLNAMISIVPRPQLLKRAECLDKERQAGQLRGPLHGIPIVLKDIINTESDFELPTTAGSFALKGAENAGNALLVEKLLEKGLIILGKTNLSEFGACKGEKGIGGLSAIGGQVQSVYVEGGVQSGDEPFAPTNPGGSSSGSAVAVAAGYAPLAIGGEADGSIGTPASRSSLFALKCTPQTISSSGILLITPTFESIGGMAKTAADLADLIAVILEASNIPRNLPETLLTTWDNLTLGFVDPTKWQLPKELLTSDEDYTFQVKTMYESAIEKIKVAGGAVHYPVPLVHPSTLQFEGQPGYLTILLSEVRDSVNAYLNTLISSPVKSLQDIIQFNKEHPELQAGIDQTYLIQCQENNMSPEVANEARIAMKKAAGEDGIDKILNEFGLDVIVTPMDSPISTVTALAGYPSATVPLGYLEPSGRPVGLCLVAKANEEGKLLRVMSAYEATMPGRRLPTRLIQEN</sequence>
<dbReference type="Pfam" id="PF01425">
    <property type="entry name" value="Amidase"/>
    <property type="match status" value="1"/>
</dbReference>
<dbReference type="EMBL" id="JQGA01001056">
    <property type="protein sequence ID" value="KGO70257.1"/>
    <property type="molecule type" value="Genomic_DNA"/>
</dbReference>
<dbReference type="SUPFAM" id="SSF75304">
    <property type="entry name" value="Amidase signature (AS) enzymes"/>
    <property type="match status" value="1"/>
</dbReference>
<dbReference type="OrthoDB" id="566138at2759"/>
<proteinExistence type="predicted"/>
<dbReference type="Proteomes" id="UP000030104">
    <property type="component" value="Unassembled WGS sequence"/>
</dbReference>
<feature type="domain" description="Amidase" evidence="1">
    <location>
        <begin position="35"/>
        <end position="443"/>
    </location>
</feature>
<evidence type="ECO:0000313" key="2">
    <source>
        <dbReference type="EMBL" id="KGO70257.1"/>
    </source>
</evidence>
<protein>
    <submittedName>
        <fullName evidence="2">Amidase</fullName>
    </submittedName>
</protein>
<accession>A0A0A2KR04</accession>
<evidence type="ECO:0000259" key="1">
    <source>
        <dbReference type="Pfam" id="PF01425"/>
    </source>
</evidence>
<name>A0A0A2KR04_PENIT</name>